<dbReference type="AlphaFoldDB" id="A0A8J3K6A6"/>
<organism evidence="2 3">
    <name type="scientific">Catellatospora chokoriensis</name>
    <dbReference type="NCBI Taxonomy" id="310353"/>
    <lineage>
        <taxon>Bacteria</taxon>
        <taxon>Bacillati</taxon>
        <taxon>Actinomycetota</taxon>
        <taxon>Actinomycetes</taxon>
        <taxon>Micromonosporales</taxon>
        <taxon>Micromonosporaceae</taxon>
        <taxon>Catellatospora</taxon>
    </lineage>
</organism>
<proteinExistence type="predicted"/>
<feature type="compositionally biased region" description="Polar residues" evidence="1">
    <location>
        <begin position="125"/>
        <end position="151"/>
    </location>
</feature>
<dbReference type="Proteomes" id="UP000619293">
    <property type="component" value="Unassembled WGS sequence"/>
</dbReference>
<evidence type="ECO:0000256" key="1">
    <source>
        <dbReference type="SAM" id="MobiDB-lite"/>
    </source>
</evidence>
<evidence type="ECO:0000313" key="3">
    <source>
        <dbReference type="Proteomes" id="UP000619293"/>
    </source>
</evidence>
<gene>
    <name evidence="2" type="ORF">Cch02nite_82880</name>
</gene>
<comment type="caution">
    <text evidence="2">The sequence shown here is derived from an EMBL/GenBank/DDBJ whole genome shotgun (WGS) entry which is preliminary data.</text>
</comment>
<accession>A0A8J3K6A6</accession>
<name>A0A8J3K6A6_9ACTN</name>
<feature type="region of interest" description="Disordered" evidence="1">
    <location>
        <begin position="89"/>
        <end position="151"/>
    </location>
</feature>
<dbReference type="EMBL" id="BONG01000127">
    <property type="protein sequence ID" value="GIF94844.1"/>
    <property type="molecule type" value="Genomic_DNA"/>
</dbReference>
<evidence type="ECO:0000313" key="2">
    <source>
        <dbReference type="EMBL" id="GIF94844.1"/>
    </source>
</evidence>
<protein>
    <submittedName>
        <fullName evidence="2">Uncharacterized protein</fullName>
    </submittedName>
</protein>
<keyword evidence="3" id="KW-1185">Reference proteome</keyword>
<reference evidence="2 3" key="1">
    <citation type="submission" date="2021-01" db="EMBL/GenBank/DDBJ databases">
        <title>Whole genome shotgun sequence of Catellatospora chokoriensis NBRC 107358.</title>
        <authorList>
            <person name="Komaki H."/>
            <person name="Tamura T."/>
        </authorList>
    </citation>
    <scope>NUCLEOTIDE SEQUENCE [LARGE SCALE GENOMIC DNA]</scope>
    <source>
        <strain evidence="2 3">NBRC 107358</strain>
    </source>
</reference>
<feature type="region of interest" description="Disordered" evidence="1">
    <location>
        <begin position="209"/>
        <end position="254"/>
    </location>
</feature>
<sequence length="279" mass="29209">MRKIHSCTTAYLRANPSVPAADLSDAVVSAQRLAGIAAQLRQSLAEGADKLSETELEQVLLMLKTAIADIAFAADRLRSTPVEQDIIVAAQPTAGDEPDTCTPDTGDRQTPAAACEPARSEEPSPQRSPTATAQQAKPTDPEPQSSLTTQPRIVADAASLAKQARTLRRLITVPAVLDGAGHLNRLNTALIAAAEDVDAIFAMFADAPAATPGRPRGVRRRRRRTQDGGVPAAAVTVPESRPLAAAGSRPTPRLLAEGAHRLLAAPGRRAQSQPAGTSR</sequence>